<gene>
    <name evidence="4" type="ORF">ALTATR162_LOCUS3673</name>
</gene>
<keyword evidence="1" id="KW-0539">Nucleus</keyword>
<evidence type="ECO:0000313" key="4">
    <source>
        <dbReference type="EMBL" id="CAG5155461.1"/>
    </source>
</evidence>
<dbReference type="SUPFAM" id="SSF57701">
    <property type="entry name" value="Zn2/Cys6 DNA-binding domain"/>
    <property type="match status" value="1"/>
</dbReference>
<evidence type="ECO:0000256" key="1">
    <source>
        <dbReference type="ARBA" id="ARBA00023242"/>
    </source>
</evidence>
<dbReference type="AlphaFoldDB" id="A0A8J2MYD9"/>
<reference evidence="4" key="1">
    <citation type="submission" date="2021-05" db="EMBL/GenBank/DDBJ databases">
        <authorList>
            <person name="Stam R."/>
        </authorList>
    </citation>
    <scope>NUCLEOTIDE SEQUENCE</scope>
    <source>
        <strain evidence="4">CS162</strain>
    </source>
</reference>
<dbReference type="CDD" id="cd00067">
    <property type="entry name" value="GAL4"/>
    <property type="match status" value="1"/>
</dbReference>
<dbReference type="InterPro" id="IPR036864">
    <property type="entry name" value="Zn2-C6_fun-type_DNA-bd_sf"/>
</dbReference>
<feature type="domain" description="Zn(2)-C6 fungal-type" evidence="3">
    <location>
        <begin position="494"/>
        <end position="528"/>
    </location>
</feature>
<dbReference type="InterPro" id="IPR001138">
    <property type="entry name" value="Zn2Cys6_DnaBD"/>
</dbReference>
<evidence type="ECO:0000256" key="2">
    <source>
        <dbReference type="SAM" id="MobiDB-lite"/>
    </source>
</evidence>
<dbReference type="EMBL" id="CAJRGZ010000017">
    <property type="protein sequence ID" value="CAG5155461.1"/>
    <property type="molecule type" value="Genomic_DNA"/>
</dbReference>
<feature type="compositionally biased region" description="Basic and acidic residues" evidence="2">
    <location>
        <begin position="58"/>
        <end position="82"/>
    </location>
</feature>
<dbReference type="GO" id="GO:0008270">
    <property type="term" value="F:zinc ion binding"/>
    <property type="evidence" value="ECO:0007669"/>
    <property type="project" value="InterPro"/>
</dbReference>
<organism evidence="4 5">
    <name type="scientific">Alternaria atra</name>
    <dbReference type="NCBI Taxonomy" id="119953"/>
    <lineage>
        <taxon>Eukaryota</taxon>
        <taxon>Fungi</taxon>
        <taxon>Dikarya</taxon>
        <taxon>Ascomycota</taxon>
        <taxon>Pezizomycotina</taxon>
        <taxon>Dothideomycetes</taxon>
        <taxon>Pleosporomycetidae</taxon>
        <taxon>Pleosporales</taxon>
        <taxon>Pleosporineae</taxon>
        <taxon>Pleosporaceae</taxon>
        <taxon>Alternaria</taxon>
        <taxon>Alternaria sect. Ulocladioides</taxon>
    </lineage>
</organism>
<keyword evidence="5" id="KW-1185">Reference proteome</keyword>
<sequence>MADEIMPPRPEVEFDFNLTHGIDADKNAAENHRNSHGYQEHDTSTKSIRNSAEYDLDIDMHERSDGVHHSEETSQDHSKDDQNLSLQNMNFNMLEKGFSDDDDAPEAFDRSWLAHQARKSPPKTNKSPRADDGDDEASPRSKKPCQSLFGGPADEAEGHQYDDLFEERPADRLGDQVDDLPETDNPRRSIGNRMSSHNLEQQEREDCPSEQPLNLGFVFGDSDRESTSPRASLAPSDSGIGIPADTQPAYKLRQGIDRRTTYTYVDQDESGNFDPASEPKNNVQKLKLAKAAKAAKAAQQFRKDKQRTPREMVMKCIVKLRIERFGNVKNITDDEENWPGDWSDVDSETERELQEYRAFFRRNTPDRNMQLPIQDPRSEVEDLTGHPVARGCISCRIHGTDCSLVAGGTYPCQHCCDQDQDCEPIIPPTEKGRCKQCVDDGNDYCSFEDEPGQAICDHCAEDEHICEALPPVGYRAERIIIDEVIYTEDRPYIQCTNCRREKKRCSLKKKTDRPPCKYCKKHNIGCTFYEIPKVAKEKKVKVKGPTEGDAPEVAVPDHDYFTKEDLDDLYGEDVQMGSRSPTPEIEMEDNTGHKGRLTKVKTSFAHPIQFGAVENTSDCNFCDIPVFGFVGHFEREVHVIRWYGEHGYTEVGGGHAENQRGGTTMCQSCTIGRAQIVACENHDIQHIFPDDTISSFEETFADLLEAAEESAEIQQQLQRWCSMCFSPARFTCCTRQISLFSTDDPEAEIDGCGLRLCTSCEIKLREGFDGDTSLMAETLDREGKAKAEDEDPTDVMVVRADVGFLSREGLLMRNLELEAEKADI</sequence>
<accession>A0A8J2MYD9</accession>
<dbReference type="GO" id="GO:0000981">
    <property type="term" value="F:DNA-binding transcription factor activity, RNA polymerase II-specific"/>
    <property type="evidence" value="ECO:0007669"/>
    <property type="project" value="InterPro"/>
</dbReference>
<dbReference type="PROSITE" id="PS50048">
    <property type="entry name" value="ZN2_CY6_FUNGAL_2"/>
    <property type="match status" value="1"/>
</dbReference>
<comment type="caution">
    <text evidence="4">The sequence shown here is derived from an EMBL/GenBank/DDBJ whole genome shotgun (WGS) entry which is preliminary data.</text>
</comment>
<dbReference type="Gene3D" id="4.10.240.10">
    <property type="entry name" value="Zn(2)-C6 fungal-type DNA-binding domain"/>
    <property type="match status" value="1"/>
</dbReference>
<dbReference type="RefSeq" id="XP_043167216.1">
    <property type="nucleotide sequence ID" value="XM_043311281.1"/>
</dbReference>
<evidence type="ECO:0000259" key="3">
    <source>
        <dbReference type="PROSITE" id="PS50048"/>
    </source>
</evidence>
<dbReference type="OrthoDB" id="5303703at2759"/>
<feature type="compositionally biased region" description="Basic and acidic residues" evidence="2">
    <location>
        <begin position="156"/>
        <end position="175"/>
    </location>
</feature>
<proteinExistence type="predicted"/>
<feature type="compositionally biased region" description="Basic and acidic residues" evidence="2">
    <location>
        <begin position="23"/>
        <end position="44"/>
    </location>
</feature>
<dbReference type="Proteomes" id="UP000676310">
    <property type="component" value="Unassembled WGS sequence"/>
</dbReference>
<name>A0A8J2MYD9_9PLEO</name>
<feature type="region of interest" description="Disordered" evidence="2">
    <location>
        <begin position="23"/>
        <end position="245"/>
    </location>
</feature>
<dbReference type="GeneID" id="67015255"/>
<protein>
    <recommendedName>
        <fullName evidence="3">Zn(2)-C6 fungal-type domain-containing protein</fullName>
    </recommendedName>
</protein>
<evidence type="ECO:0000313" key="5">
    <source>
        <dbReference type="Proteomes" id="UP000676310"/>
    </source>
</evidence>